<dbReference type="InterPro" id="IPR041588">
    <property type="entry name" value="Integrase_H2C2"/>
</dbReference>
<dbReference type="InterPro" id="IPR050951">
    <property type="entry name" value="Retrovirus_Pol_polyprotein"/>
</dbReference>
<evidence type="ECO:0000256" key="3">
    <source>
        <dbReference type="ARBA" id="ARBA00039658"/>
    </source>
</evidence>
<organism evidence="5 6">
    <name type="scientific">Gekko japonicus</name>
    <name type="common">Schlegel's Japanese gecko</name>
    <dbReference type="NCBI Taxonomy" id="146911"/>
    <lineage>
        <taxon>Eukaryota</taxon>
        <taxon>Metazoa</taxon>
        <taxon>Chordata</taxon>
        <taxon>Craniata</taxon>
        <taxon>Vertebrata</taxon>
        <taxon>Euteleostomi</taxon>
        <taxon>Lepidosauria</taxon>
        <taxon>Squamata</taxon>
        <taxon>Bifurcata</taxon>
        <taxon>Gekkota</taxon>
        <taxon>Gekkonidae</taxon>
        <taxon>Gekkoninae</taxon>
        <taxon>Gekko</taxon>
    </lineage>
</organism>
<evidence type="ECO:0000256" key="2">
    <source>
        <dbReference type="ARBA" id="ARBA00012180"/>
    </source>
</evidence>
<dbReference type="Proteomes" id="UP000694871">
    <property type="component" value="Unplaced"/>
</dbReference>
<feature type="domain" description="Reverse transcriptase" evidence="4">
    <location>
        <begin position="138"/>
        <end position="316"/>
    </location>
</feature>
<reference evidence="6" key="1">
    <citation type="submission" date="2025-08" db="UniProtKB">
        <authorList>
            <consortium name="RefSeq"/>
        </authorList>
    </citation>
    <scope>IDENTIFICATION</scope>
</reference>
<evidence type="ECO:0000313" key="6">
    <source>
        <dbReference type="RefSeq" id="XP_015284843.1"/>
    </source>
</evidence>
<dbReference type="InterPro" id="IPR041577">
    <property type="entry name" value="RT_RNaseH_2"/>
</dbReference>
<dbReference type="RefSeq" id="XP_015284843.1">
    <property type="nucleotide sequence ID" value="XM_015429357.1"/>
</dbReference>
<dbReference type="SUPFAM" id="SSF56672">
    <property type="entry name" value="DNA/RNA polymerases"/>
    <property type="match status" value="1"/>
</dbReference>
<dbReference type="Pfam" id="PF17921">
    <property type="entry name" value="Integrase_H2C2"/>
    <property type="match status" value="1"/>
</dbReference>
<accession>A0ABM1LFV6</accession>
<dbReference type="CDD" id="cd01647">
    <property type="entry name" value="RT_LTR"/>
    <property type="match status" value="1"/>
</dbReference>
<dbReference type="Gene3D" id="3.30.70.270">
    <property type="match status" value="2"/>
</dbReference>
<dbReference type="Pfam" id="PF17919">
    <property type="entry name" value="RT_RNaseH_2"/>
    <property type="match status" value="1"/>
</dbReference>
<sequence length="741" mass="82252">MFPTRSRRRLKPADTQVSDFQGKRIPLAGRDTFAVEYKGKCAQLSLLVAEGNRVNLLGLDWFEPLSIGITGVNKVEPTKWAVLYSEFADVFGGGLGRYKGPPVSFELDPAVTPVRLKYRKVPIPLKPKIEAELDKLIEQGVLEPVPFSKWETPIVTPVKPDGSVRICADYKCTINRALQQHSYPVPVISHVLASLGGGKVFAKFDLAQAYQQLPVTKEAAEAQTIVTHRGAFRVNRLQFGVNVAPGIFQGLMEGLLRGVPGTVHYFDDVLIAGRSDEELLRRVREVLKRFSKAGLKVKQSKCLIGVPSVEFLGFRIDQDGVHSTDDKVRAIRSASSPKNKKELQSFLGLLNFYHAFLPHKASVAAPLHALLHKDAKLRWGAEQQGAFESVKALLSSNAVLTHYDDTKLLVLAADASPFGVGAVLSHDGREAPVAFYSKSLTDAEKNYAQIDKEGLALVSAVKKFHDFLYGRHFLLVTDHKPLLGIFAPDRQLPNIMSARMLRWALFLSAYDYDLEHRPGKAIGHADTLSRCPLPGRDLDPAPACSVLALEELPQAPVTARDIAAASAKDTVLSRVLNWVWRGWPLGAVEPEFRNFKARQNELSVSKGCLLWGNRVVVPKSLHQKVLKSLHEGHPGMVHMKALARGYVWWPRLDAEIEDWQVYARNYASGHLWLPATIVDMIGSHMYVWKFFMAWNYSDKSTDAANLNGSSVEPPPALHSLLQDRFAVYSVNDCSSYTSGEY</sequence>
<evidence type="ECO:0000259" key="4">
    <source>
        <dbReference type="PROSITE" id="PS50878"/>
    </source>
</evidence>
<dbReference type="CDD" id="cd09274">
    <property type="entry name" value="RNase_HI_RT_Ty3"/>
    <property type="match status" value="1"/>
</dbReference>
<dbReference type="GeneID" id="107125902"/>
<dbReference type="Pfam" id="PF00078">
    <property type="entry name" value="RVT_1"/>
    <property type="match status" value="1"/>
</dbReference>
<dbReference type="PANTHER" id="PTHR37984:SF12">
    <property type="entry name" value="RIBONUCLEASE H"/>
    <property type="match status" value="1"/>
</dbReference>
<dbReference type="InterPro" id="IPR000477">
    <property type="entry name" value="RT_dom"/>
</dbReference>
<comment type="similarity">
    <text evidence="1">Belongs to the beta type-B retroviral polymerase family. HERV class-II K(HML-2) pol subfamily.</text>
</comment>
<dbReference type="InterPro" id="IPR043502">
    <property type="entry name" value="DNA/RNA_pol_sf"/>
</dbReference>
<dbReference type="PROSITE" id="PS50878">
    <property type="entry name" value="RT_POL"/>
    <property type="match status" value="1"/>
</dbReference>
<evidence type="ECO:0000313" key="5">
    <source>
        <dbReference type="Proteomes" id="UP000694871"/>
    </source>
</evidence>
<gene>
    <name evidence="6" type="primary">LOC107125902</name>
</gene>
<keyword evidence="5" id="KW-1185">Reference proteome</keyword>
<dbReference type="Gene3D" id="1.10.340.70">
    <property type="match status" value="1"/>
</dbReference>
<dbReference type="PANTHER" id="PTHR37984">
    <property type="entry name" value="PROTEIN CBG26694"/>
    <property type="match status" value="1"/>
</dbReference>
<name>A0ABM1LFV6_GEKJA</name>
<proteinExistence type="inferred from homology"/>
<dbReference type="EC" id="3.1.26.4" evidence="2"/>
<dbReference type="InterPro" id="IPR043128">
    <property type="entry name" value="Rev_trsase/Diguanyl_cyclase"/>
</dbReference>
<protein>
    <recommendedName>
        <fullName evidence="3">Gypsy retrotransposon integrase-like protein 1</fullName>
        <ecNumber evidence="2">3.1.26.4</ecNumber>
    </recommendedName>
</protein>
<evidence type="ECO:0000256" key="1">
    <source>
        <dbReference type="ARBA" id="ARBA00010879"/>
    </source>
</evidence>
<dbReference type="Gene3D" id="3.10.10.10">
    <property type="entry name" value="HIV Type 1 Reverse Transcriptase, subunit A, domain 1"/>
    <property type="match status" value="1"/>
</dbReference>